<gene>
    <name evidence="2" type="ORF">J21TS3_22460</name>
</gene>
<dbReference type="EMBL" id="BORW01000009">
    <property type="protein sequence ID" value="GIO67425.1"/>
    <property type="molecule type" value="Genomic_DNA"/>
</dbReference>
<organism evidence="2 3">
    <name type="scientific">Paenibacillus cookii</name>
    <dbReference type="NCBI Taxonomy" id="157839"/>
    <lineage>
        <taxon>Bacteria</taxon>
        <taxon>Bacillati</taxon>
        <taxon>Bacillota</taxon>
        <taxon>Bacilli</taxon>
        <taxon>Bacillales</taxon>
        <taxon>Paenibacillaceae</taxon>
        <taxon>Paenibacillus</taxon>
    </lineage>
</organism>
<evidence type="ECO:0000256" key="1">
    <source>
        <dbReference type="SAM" id="MobiDB-lite"/>
    </source>
</evidence>
<dbReference type="Proteomes" id="UP000680638">
    <property type="component" value="Unassembled WGS sequence"/>
</dbReference>
<name>A0ABQ4LVW9_9BACL</name>
<evidence type="ECO:0000313" key="3">
    <source>
        <dbReference type="Proteomes" id="UP000680638"/>
    </source>
</evidence>
<accession>A0ABQ4LVW9</accession>
<reference evidence="2 3" key="1">
    <citation type="submission" date="2021-03" db="EMBL/GenBank/DDBJ databases">
        <title>Antimicrobial resistance genes in bacteria isolated from Japanese honey, and their potential for conferring macrolide and lincosamide resistance in the American foulbrood pathogen Paenibacillus larvae.</title>
        <authorList>
            <person name="Okamoto M."/>
            <person name="Kumagai M."/>
            <person name="Kanamori H."/>
            <person name="Takamatsu D."/>
        </authorList>
    </citation>
    <scope>NUCLEOTIDE SEQUENCE [LARGE SCALE GENOMIC DNA]</scope>
    <source>
        <strain evidence="2 3">J21TS3</strain>
    </source>
</reference>
<evidence type="ECO:0000313" key="2">
    <source>
        <dbReference type="EMBL" id="GIO67425.1"/>
    </source>
</evidence>
<sequence length="71" mass="8211">MPHLDRTHPRKKRQMKEQDPGRTQCMQEVLFFESIRATGDANYLDTGTAWPKYCSSVMWRLVTSLAILAPT</sequence>
<keyword evidence="3" id="KW-1185">Reference proteome</keyword>
<protein>
    <submittedName>
        <fullName evidence="2">Uncharacterized protein</fullName>
    </submittedName>
</protein>
<proteinExistence type="predicted"/>
<comment type="caution">
    <text evidence="2">The sequence shown here is derived from an EMBL/GenBank/DDBJ whole genome shotgun (WGS) entry which is preliminary data.</text>
</comment>
<feature type="region of interest" description="Disordered" evidence="1">
    <location>
        <begin position="1"/>
        <end position="22"/>
    </location>
</feature>